<keyword evidence="2" id="KW-1185">Reference proteome</keyword>
<dbReference type="Proteomes" id="UP001164539">
    <property type="component" value="Chromosome 7"/>
</dbReference>
<evidence type="ECO:0000313" key="2">
    <source>
        <dbReference type="Proteomes" id="UP001164539"/>
    </source>
</evidence>
<gene>
    <name evidence="1" type="ORF">OWV82_013473</name>
</gene>
<sequence length="159" mass="18730">MHPAAAKYLEDDVGIHMWARSQFPSRRYDMQTTNIPESLNSLLRHARNLPVIALIEYIRSVIQRWFYERRELATVRERYLTNSAQAKIDEQTELSRTMNVYPALRFEFEVKDKDKVDIVDIQEKTCSCGYFQLQQLPCAHALAVCRHIRLSHHSLCSNY</sequence>
<protein>
    <submittedName>
        <fullName evidence="1">MuDR family transposase</fullName>
    </submittedName>
</protein>
<dbReference type="EMBL" id="CM051400">
    <property type="protein sequence ID" value="KAJ4715080.1"/>
    <property type="molecule type" value="Genomic_DNA"/>
</dbReference>
<proteinExistence type="predicted"/>
<organism evidence="1 2">
    <name type="scientific">Melia azedarach</name>
    <name type="common">Chinaberry tree</name>
    <dbReference type="NCBI Taxonomy" id="155640"/>
    <lineage>
        <taxon>Eukaryota</taxon>
        <taxon>Viridiplantae</taxon>
        <taxon>Streptophyta</taxon>
        <taxon>Embryophyta</taxon>
        <taxon>Tracheophyta</taxon>
        <taxon>Spermatophyta</taxon>
        <taxon>Magnoliopsida</taxon>
        <taxon>eudicotyledons</taxon>
        <taxon>Gunneridae</taxon>
        <taxon>Pentapetalae</taxon>
        <taxon>rosids</taxon>
        <taxon>malvids</taxon>
        <taxon>Sapindales</taxon>
        <taxon>Meliaceae</taxon>
        <taxon>Melia</taxon>
    </lineage>
</organism>
<reference evidence="1 2" key="1">
    <citation type="journal article" date="2023" name="Science">
        <title>Complex scaffold remodeling in plant triterpene biosynthesis.</title>
        <authorList>
            <person name="De La Pena R."/>
            <person name="Hodgson H."/>
            <person name="Liu J.C."/>
            <person name="Stephenson M.J."/>
            <person name="Martin A.C."/>
            <person name="Owen C."/>
            <person name="Harkess A."/>
            <person name="Leebens-Mack J."/>
            <person name="Jimenez L.E."/>
            <person name="Osbourn A."/>
            <person name="Sattely E.S."/>
        </authorList>
    </citation>
    <scope>NUCLEOTIDE SEQUENCE [LARGE SCALE GENOMIC DNA]</scope>
    <source>
        <strain evidence="2">cv. JPN11</strain>
        <tissue evidence="1">Leaf</tissue>
    </source>
</reference>
<accession>A0ACC1XXS0</accession>
<name>A0ACC1XXS0_MELAZ</name>
<comment type="caution">
    <text evidence="1">The sequence shown here is derived from an EMBL/GenBank/DDBJ whole genome shotgun (WGS) entry which is preliminary data.</text>
</comment>
<evidence type="ECO:0000313" key="1">
    <source>
        <dbReference type="EMBL" id="KAJ4715080.1"/>
    </source>
</evidence>